<dbReference type="InterPro" id="IPR017459">
    <property type="entry name" value="Glycosyl_Trfase_fam3_N_dom"/>
</dbReference>
<dbReference type="SUPFAM" id="SSF47648">
    <property type="entry name" value="Nucleoside phosphorylase/phosphoribosyltransferase N-terminal domain"/>
    <property type="match status" value="1"/>
</dbReference>
<feature type="binding site" evidence="9">
    <location>
        <position position="111"/>
    </location>
    <ligand>
        <name>anthranilate</name>
        <dbReference type="ChEBI" id="CHEBI:16567"/>
        <label>1</label>
    </ligand>
</feature>
<comment type="similarity">
    <text evidence="9">Belongs to the anthranilate phosphoribosyltransferase family.</text>
</comment>
<feature type="binding site" evidence="9">
    <location>
        <position position="80"/>
    </location>
    <ligand>
        <name>5-phospho-alpha-D-ribose 1-diphosphate</name>
        <dbReference type="ChEBI" id="CHEBI:58017"/>
    </ligand>
</feature>
<dbReference type="HAMAP" id="MF_00211">
    <property type="entry name" value="TrpD"/>
    <property type="match status" value="1"/>
</dbReference>
<reference evidence="10 11" key="1">
    <citation type="submission" date="2015-12" db="EMBL/GenBank/DDBJ databases">
        <title>Genome sequence of Aneurinibacillus soli.</title>
        <authorList>
            <person name="Lee J.S."/>
            <person name="Lee K.C."/>
            <person name="Kim K.K."/>
            <person name="Lee B.W."/>
        </authorList>
    </citation>
    <scope>NUCLEOTIDE SEQUENCE [LARGE SCALE GENOMIC DNA]</scope>
    <source>
        <strain evidence="10 11">CB4</strain>
    </source>
</reference>
<feature type="binding site" evidence="9">
    <location>
        <position position="225"/>
    </location>
    <ligand>
        <name>Mg(2+)</name>
        <dbReference type="ChEBI" id="CHEBI:18420"/>
        <label>2</label>
    </ligand>
</feature>
<feature type="binding site" evidence="9">
    <location>
        <begin position="90"/>
        <end position="93"/>
    </location>
    <ligand>
        <name>5-phospho-alpha-D-ribose 1-diphosphate</name>
        <dbReference type="ChEBI" id="CHEBI:58017"/>
    </ligand>
</feature>
<comment type="cofactor">
    <cofactor evidence="9">
        <name>Mg(2+)</name>
        <dbReference type="ChEBI" id="CHEBI:18420"/>
    </cofactor>
    <text evidence="9">Binds 2 magnesium ions per monomer.</text>
</comment>
<feature type="binding site" evidence="9">
    <location>
        <position position="92"/>
    </location>
    <ligand>
        <name>Mg(2+)</name>
        <dbReference type="ChEBI" id="CHEBI:18420"/>
        <label>1</label>
    </ligand>
</feature>
<evidence type="ECO:0000256" key="6">
    <source>
        <dbReference type="ARBA" id="ARBA00023141"/>
    </source>
</evidence>
<dbReference type="SUPFAM" id="SSF52418">
    <property type="entry name" value="Nucleoside phosphorylase/phosphoribosyltransferase catalytic domain"/>
    <property type="match status" value="1"/>
</dbReference>
<name>A0A0U4WK42_9BACL</name>
<accession>A0A0U4WK42</accession>
<dbReference type="Pfam" id="PF00591">
    <property type="entry name" value="Glycos_transf_3"/>
    <property type="match status" value="1"/>
</dbReference>
<feature type="binding site" evidence="9">
    <location>
        <begin position="108"/>
        <end position="116"/>
    </location>
    <ligand>
        <name>5-phospho-alpha-D-ribose 1-diphosphate</name>
        <dbReference type="ChEBI" id="CHEBI:58017"/>
    </ligand>
</feature>
<evidence type="ECO:0000313" key="10">
    <source>
        <dbReference type="EMBL" id="BAU28889.1"/>
    </source>
</evidence>
<dbReference type="OrthoDB" id="9806430at2"/>
<comment type="similarity">
    <text evidence="8">In the C-terminal section; belongs to the anthranilate phosphoribosyltransferase family.</text>
</comment>
<comment type="caution">
    <text evidence="9">Lacks conserved residue(s) required for the propagation of feature annotation.</text>
</comment>
<evidence type="ECO:0000256" key="7">
    <source>
        <dbReference type="ARBA" id="ARBA00052328"/>
    </source>
</evidence>
<dbReference type="GO" id="GO:0005829">
    <property type="term" value="C:cytosol"/>
    <property type="evidence" value="ECO:0007669"/>
    <property type="project" value="TreeGrafter"/>
</dbReference>
<dbReference type="GO" id="GO:0000162">
    <property type="term" value="P:L-tryptophan biosynthetic process"/>
    <property type="evidence" value="ECO:0007669"/>
    <property type="project" value="UniProtKB-UniRule"/>
</dbReference>
<feature type="binding site" evidence="9">
    <location>
        <position position="226"/>
    </location>
    <ligand>
        <name>Mg(2+)</name>
        <dbReference type="ChEBI" id="CHEBI:18420"/>
        <label>1</label>
    </ligand>
</feature>
<evidence type="ECO:0000256" key="2">
    <source>
        <dbReference type="ARBA" id="ARBA00022605"/>
    </source>
</evidence>
<dbReference type="Gene3D" id="1.20.970.10">
    <property type="entry name" value="Transferase, Pyrimidine Nucleoside Phosphorylase, Chain C"/>
    <property type="match status" value="1"/>
</dbReference>
<keyword evidence="9" id="KW-0479">Metal-binding</keyword>
<dbReference type="InterPro" id="IPR035902">
    <property type="entry name" value="Nuc_phospho_transferase"/>
</dbReference>
<dbReference type="AlphaFoldDB" id="A0A0U4WK42"/>
<comment type="subunit">
    <text evidence="9">Homodimer.</text>
</comment>
<evidence type="ECO:0000313" key="11">
    <source>
        <dbReference type="Proteomes" id="UP000217696"/>
    </source>
</evidence>
<keyword evidence="11" id="KW-1185">Reference proteome</keyword>
<dbReference type="EMBL" id="AP017312">
    <property type="protein sequence ID" value="BAU28889.1"/>
    <property type="molecule type" value="Genomic_DNA"/>
</dbReference>
<feature type="binding site" evidence="9">
    <location>
        <position position="226"/>
    </location>
    <ligand>
        <name>Mg(2+)</name>
        <dbReference type="ChEBI" id="CHEBI:18420"/>
        <label>2</label>
    </ligand>
</feature>
<feature type="binding site" evidence="9">
    <location>
        <position position="120"/>
    </location>
    <ligand>
        <name>5-phospho-alpha-D-ribose 1-diphosphate</name>
        <dbReference type="ChEBI" id="CHEBI:58017"/>
    </ligand>
</feature>
<dbReference type="NCBIfam" id="TIGR01245">
    <property type="entry name" value="trpD"/>
    <property type="match status" value="1"/>
</dbReference>
<comment type="catalytic activity">
    <reaction evidence="7 9">
        <text>N-(5-phospho-beta-D-ribosyl)anthranilate + diphosphate = 5-phospho-alpha-D-ribose 1-diphosphate + anthranilate</text>
        <dbReference type="Rhea" id="RHEA:11768"/>
        <dbReference type="ChEBI" id="CHEBI:16567"/>
        <dbReference type="ChEBI" id="CHEBI:18277"/>
        <dbReference type="ChEBI" id="CHEBI:33019"/>
        <dbReference type="ChEBI" id="CHEBI:58017"/>
        <dbReference type="EC" id="2.4.2.18"/>
    </reaction>
</comment>
<feature type="binding site" evidence="9">
    <location>
        <position position="166"/>
    </location>
    <ligand>
        <name>anthranilate</name>
        <dbReference type="ChEBI" id="CHEBI:16567"/>
        <label>2</label>
    </ligand>
</feature>
<dbReference type="EC" id="2.4.2.18" evidence="9"/>
<sequence length="341" mass="35206">MIKQVLEQVMRGESLSSTNAQVAMESIMSGEVPPARIAAFLTALRIKGETVSEIIGFARAMRGKAISFPNMGEGLVDTCGTGGDGGISFNISTAAALVAAAGGARVAKHGNRAVSSKSGSADVLEALGVTITGTPEAAAECLKKTDVCFLFAPTYHTAMKYAAGVRRELGIRTVFNLLGPLTNPAGADRQLMGVYDRQMGESAARALCELGVQHALVVTGADGLDEISISGPTHVVEVSGGEVISRIIHPEEFGLPVYPIEAVAGGGAKANAEIIQRILAGERGAYRDIVVLNAGAALYVSNRAASIHEGVALASELLDSGRVQQKLEQIIQVTGGVSHAS</sequence>
<dbReference type="RefSeq" id="WP_096466584.1">
    <property type="nucleotide sequence ID" value="NZ_AP017312.1"/>
</dbReference>
<feature type="binding site" evidence="9">
    <location>
        <position position="88"/>
    </location>
    <ligand>
        <name>5-phospho-alpha-D-ribose 1-diphosphate</name>
        <dbReference type="ChEBI" id="CHEBI:58017"/>
    </ligand>
</feature>
<protein>
    <recommendedName>
        <fullName evidence="9">Anthranilate phosphoribosyltransferase</fullName>
        <ecNumber evidence="9">2.4.2.18</ecNumber>
    </recommendedName>
</protein>
<evidence type="ECO:0000256" key="8">
    <source>
        <dbReference type="ARBA" id="ARBA00061188"/>
    </source>
</evidence>
<dbReference type="PANTHER" id="PTHR43285:SF2">
    <property type="entry name" value="ANTHRANILATE PHOSPHORIBOSYLTRANSFERASE"/>
    <property type="match status" value="1"/>
</dbReference>
<dbReference type="GO" id="GO:0000287">
    <property type="term" value="F:magnesium ion binding"/>
    <property type="evidence" value="ECO:0007669"/>
    <property type="project" value="UniProtKB-UniRule"/>
</dbReference>
<feature type="binding site" evidence="9">
    <location>
        <position position="80"/>
    </location>
    <ligand>
        <name>anthranilate</name>
        <dbReference type="ChEBI" id="CHEBI:16567"/>
        <label>1</label>
    </ligand>
</feature>
<dbReference type="Gene3D" id="3.40.1030.10">
    <property type="entry name" value="Nucleoside phosphorylase/phosphoribosyltransferase catalytic domain"/>
    <property type="match status" value="1"/>
</dbReference>
<keyword evidence="4 9" id="KW-0808">Transferase</keyword>
<keyword evidence="5 9" id="KW-0822">Tryptophan biosynthesis</keyword>
<evidence type="ECO:0000256" key="1">
    <source>
        <dbReference type="ARBA" id="ARBA00004907"/>
    </source>
</evidence>
<dbReference type="PANTHER" id="PTHR43285">
    <property type="entry name" value="ANTHRANILATE PHOSPHORIBOSYLTRANSFERASE"/>
    <property type="match status" value="1"/>
</dbReference>
<feature type="binding site" evidence="9">
    <location>
        <begin position="83"/>
        <end position="84"/>
    </location>
    <ligand>
        <name>5-phospho-alpha-D-ribose 1-diphosphate</name>
        <dbReference type="ChEBI" id="CHEBI:58017"/>
    </ligand>
</feature>
<evidence type="ECO:0000256" key="5">
    <source>
        <dbReference type="ARBA" id="ARBA00022822"/>
    </source>
</evidence>
<dbReference type="InterPro" id="IPR000312">
    <property type="entry name" value="Glycosyl_Trfase_fam3"/>
</dbReference>
<keyword evidence="3 9" id="KW-0328">Glycosyltransferase</keyword>
<dbReference type="InterPro" id="IPR036320">
    <property type="entry name" value="Glycosyl_Trfase_fam3_N_dom_sf"/>
</dbReference>
<evidence type="ECO:0000256" key="3">
    <source>
        <dbReference type="ARBA" id="ARBA00022676"/>
    </source>
</evidence>
<proteinExistence type="inferred from homology"/>
<evidence type="ECO:0000256" key="9">
    <source>
        <dbReference type="HAMAP-Rule" id="MF_00211"/>
    </source>
</evidence>
<evidence type="ECO:0000256" key="4">
    <source>
        <dbReference type="ARBA" id="ARBA00022679"/>
    </source>
</evidence>
<dbReference type="Proteomes" id="UP000217696">
    <property type="component" value="Chromosome"/>
</dbReference>
<gene>
    <name evidence="9 10" type="primary">trpD</name>
    <name evidence="10" type="ORF">CB4_03066</name>
</gene>
<dbReference type="GO" id="GO:0004048">
    <property type="term" value="F:anthranilate phosphoribosyltransferase activity"/>
    <property type="evidence" value="ECO:0007669"/>
    <property type="project" value="UniProtKB-UniRule"/>
</dbReference>
<dbReference type="UniPathway" id="UPA00035">
    <property type="reaction ID" value="UER00041"/>
</dbReference>
<comment type="function">
    <text evidence="9">Catalyzes the transfer of the phosphoribosyl group of 5-phosphorylribose-1-pyrophosphate (PRPP) to anthranilate to yield N-(5'-phosphoribosyl)-anthranilate (PRA).</text>
</comment>
<comment type="pathway">
    <text evidence="1 9">Amino-acid biosynthesis; L-tryptophan biosynthesis; L-tryptophan from chorismate: step 2/5.</text>
</comment>
<keyword evidence="2 9" id="KW-0028">Amino-acid biosynthesis</keyword>
<dbReference type="InterPro" id="IPR005940">
    <property type="entry name" value="Anthranilate_Pribosyl_Tfrase"/>
</dbReference>
<keyword evidence="9" id="KW-0460">Magnesium</keyword>
<keyword evidence="6 9" id="KW-0057">Aromatic amino acid biosynthesis</keyword>
<dbReference type="KEGG" id="asoc:CB4_03066"/>
<dbReference type="Pfam" id="PF02885">
    <property type="entry name" value="Glycos_trans_3N"/>
    <property type="match status" value="1"/>
</dbReference>
<organism evidence="10 11">
    <name type="scientific">Aneurinibacillus soli</name>
    <dbReference type="NCBI Taxonomy" id="1500254"/>
    <lineage>
        <taxon>Bacteria</taxon>
        <taxon>Bacillati</taxon>
        <taxon>Bacillota</taxon>
        <taxon>Bacilli</taxon>
        <taxon>Bacillales</taxon>
        <taxon>Paenibacillaceae</taxon>
        <taxon>Aneurinibacillus group</taxon>
        <taxon>Aneurinibacillus</taxon>
    </lineage>
</organism>
<dbReference type="FunFam" id="3.40.1030.10:FF:000002">
    <property type="entry name" value="Anthranilate phosphoribosyltransferase"/>
    <property type="match status" value="1"/>
</dbReference>